<organism evidence="1">
    <name type="scientific">Anguilla anguilla</name>
    <name type="common">European freshwater eel</name>
    <name type="synonym">Muraena anguilla</name>
    <dbReference type="NCBI Taxonomy" id="7936"/>
    <lineage>
        <taxon>Eukaryota</taxon>
        <taxon>Metazoa</taxon>
        <taxon>Chordata</taxon>
        <taxon>Craniata</taxon>
        <taxon>Vertebrata</taxon>
        <taxon>Euteleostomi</taxon>
        <taxon>Actinopterygii</taxon>
        <taxon>Neopterygii</taxon>
        <taxon>Teleostei</taxon>
        <taxon>Anguilliformes</taxon>
        <taxon>Anguillidae</taxon>
        <taxon>Anguilla</taxon>
    </lineage>
</organism>
<proteinExistence type="predicted"/>
<protein>
    <recommendedName>
        <fullName evidence="4">Dynactin 3 (p22)</fullName>
    </recommendedName>
</protein>
<dbReference type="PANTHER" id="PTHR28360:SF1">
    <property type="entry name" value="DYNACTIN SUBUNIT 3"/>
    <property type="match status" value="1"/>
</dbReference>
<dbReference type="EMBL" id="GBXM01012553">
    <property type="protein sequence ID" value="JAH96024.1"/>
    <property type="molecule type" value="Transcribed_RNA"/>
</dbReference>
<dbReference type="OrthoDB" id="16729at2759"/>
<dbReference type="GO" id="GO:0061640">
    <property type="term" value="P:cytoskeleton-dependent cytokinesis"/>
    <property type="evidence" value="ECO:0007669"/>
    <property type="project" value="InterPro"/>
</dbReference>
<evidence type="ECO:0000313" key="1">
    <source>
        <dbReference type="EMBL" id="JAH96024.1"/>
    </source>
</evidence>
<evidence type="ECO:0008006" key="4">
    <source>
        <dbReference type="Google" id="ProtNLM"/>
    </source>
</evidence>
<sequence>MEDGNYIDNLEARIQTLEKRVYGEKGNRTTKHVKCADSMGRIHAALGSTANKRERVKILHKKIEDLMKYLDPQFTDNMAIPDTMKLEYILAEEEFLLTQASLLEQVSKLQPVLDSSYIRDVPEHTTKLQRLSQIHIKQQNQSETLSKEVKKQFEEYNKMMFLLSKQFTQWDETLRQLEGATQVKPVE</sequence>
<keyword evidence="3" id="KW-1185">Reference proteome</keyword>
<evidence type="ECO:0000313" key="3">
    <source>
        <dbReference type="Proteomes" id="UP001044222"/>
    </source>
</evidence>
<dbReference type="InterPro" id="IPR009991">
    <property type="entry name" value="DCTN3"/>
</dbReference>
<reference evidence="1" key="2">
    <citation type="journal article" date="2015" name="Fish Shellfish Immunol.">
        <title>Early steps in the European eel (Anguilla anguilla)-Vibrio vulnificus interaction in the gills: Role of the RtxA13 toxin.</title>
        <authorList>
            <person name="Callol A."/>
            <person name="Pajuelo D."/>
            <person name="Ebbesson L."/>
            <person name="Teles M."/>
            <person name="MacKenzie S."/>
            <person name="Amaro C."/>
        </authorList>
    </citation>
    <scope>NUCLEOTIDE SEQUENCE</scope>
</reference>
<dbReference type="PANTHER" id="PTHR28360">
    <property type="entry name" value="DYNACTIN SUBUNIT 3"/>
    <property type="match status" value="1"/>
</dbReference>
<name>A0A0E9X0A4_ANGAN</name>
<dbReference type="Proteomes" id="UP001044222">
    <property type="component" value="Unassembled WGS sequence"/>
</dbReference>
<gene>
    <name evidence="2" type="ORF">ANANG_G00012550</name>
</gene>
<reference evidence="2" key="3">
    <citation type="submission" date="2021-01" db="EMBL/GenBank/DDBJ databases">
        <title>A chromosome-scale assembly of European eel, Anguilla anguilla.</title>
        <authorList>
            <person name="Henkel C."/>
            <person name="Jong-Raadsen S.A."/>
            <person name="Dufour S."/>
            <person name="Weltzien F.-A."/>
            <person name="Palstra A.P."/>
            <person name="Pelster B."/>
            <person name="Spaink H.P."/>
            <person name="Van Den Thillart G.E."/>
            <person name="Jansen H."/>
            <person name="Zahm M."/>
            <person name="Klopp C."/>
            <person name="Cedric C."/>
            <person name="Louis A."/>
            <person name="Berthelot C."/>
            <person name="Parey E."/>
            <person name="Roest Crollius H."/>
            <person name="Montfort J."/>
            <person name="Robinson-Rechavi M."/>
            <person name="Bucao C."/>
            <person name="Bouchez O."/>
            <person name="Gislard M."/>
            <person name="Lluch J."/>
            <person name="Milhes M."/>
            <person name="Lampietro C."/>
            <person name="Lopez Roques C."/>
            <person name="Donnadieu C."/>
            <person name="Braasch I."/>
            <person name="Desvignes T."/>
            <person name="Postlethwait J."/>
            <person name="Bobe J."/>
            <person name="Guiguen Y."/>
            <person name="Dirks R."/>
        </authorList>
    </citation>
    <scope>NUCLEOTIDE SEQUENCE</scope>
    <source>
        <strain evidence="2">Tag_6206</strain>
        <tissue evidence="2">Liver</tissue>
    </source>
</reference>
<evidence type="ECO:0000313" key="2">
    <source>
        <dbReference type="EMBL" id="KAG5856875.1"/>
    </source>
</evidence>
<dbReference type="AlphaFoldDB" id="A0A0E9X0A4"/>
<reference evidence="1" key="1">
    <citation type="submission" date="2014-11" db="EMBL/GenBank/DDBJ databases">
        <authorList>
            <person name="Amaro Gonzalez C."/>
        </authorList>
    </citation>
    <scope>NUCLEOTIDE SEQUENCE</scope>
</reference>
<dbReference type="GO" id="GO:0005869">
    <property type="term" value="C:dynactin complex"/>
    <property type="evidence" value="ECO:0007669"/>
    <property type="project" value="InterPro"/>
</dbReference>
<dbReference type="OMA" id="IQQQEQC"/>
<dbReference type="Pfam" id="PF07426">
    <property type="entry name" value="Dynactin_p22"/>
    <property type="match status" value="1"/>
</dbReference>
<accession>A0A0E9X0A4</accession>
<dbReference type="EMBL" id="JAFIRN010000001">
    <property type="protein sequence ID" value="KAG5856875.1"/>
    <property type="molecule type" value="Genomic_DNA"/>
</dbReference>